<name>A0A166M3G3_9AGAM</name>
<sequence length="361" mass="42277">MLYRLCNGQSFAPPSTLYFSHSLQHGVKRVAQSKDAIAAKKDKEKQKISGYLALSEDVIRRKKSKDYSNEAFELTTQLLQLNPEFYTVWNYRRLIMLNGIFPGSSPEEINTILSTDLNMTTVALKAHPKVYWLWNHRAWCLQNVPDGPGTEASERWGWKKKNWDREMIMVEKMLDVDARNFQAWGYRRHVLANSPVPRPPASELAYTTRKIEASFSNFSAWHQRSNVYNTLWLTAPKGAERKAREEEFELVRNAMYTDPDDQSAWMYHRWLIGSGEDRAILEEEIKVIAELLDEQADSKWCMESLVHYKSLLLRRHATEDLERETLIRECLDLLEQLKDVDPFRRKRYEELAVVIQSSVTR</sequence>
<evidence type="ECO:0000256" key="4">
    <source>
        <dbReference type="ARBA" id="ARBA00022602"/>
    </source>
</evidence>
<accession>A0A166M3G3</accession>
<comment type="similarity">
    <text evidence="1 9">Belongs to the protein prenyltransferase subunit alpha family.</text>
</comment>
<dbReference type="InterPro" id="IPR002088">
    <property type="entry name" value="Prenyl_trans_a"/>
</dbReference>
<keyword evidence="4 9" id="KW-0637">Prenyltransferase</keyword>
<keyword evidence="6" id="KW-0677">Repeat</keyword>
<comment type="catalytic activity">
    <reaction evidence="8 9">
        <text>geranylgeranyl diphosphate + L-cysteinyl-[protein] = S-geranylgeranyl-L-cysteinyl-[protein] + diphosphate</text>
        <dbReference type="Rhea" id="RHEA:21240"/>
        <dbReference type="Rhea" id="RHEA-COMP:10131"/>
        <dbReference type="Rhea" id="RHEA-COMP:11537"/>
        <dbReference type="ChEBI" id="CHEBI:29950"/>
        <dbReference type="ChEBI" id="CHEBI:33019"/>
        <dbReference type="ChEBI" id="CHEBI:57533"/>
        <dbReference type="ChEBI" id="CHEBI:86021"/>
        <dbReference type="EC" id="2.5.1.60"/>
    </reaction>
</comment>
<gene>
    <name evidence="10" type="ORF">FIBSPDRAFT_823170</name>
</gene>
<evidence type="ECO:0000256" key="3">
    <source>
        <dbReference type="ARBA" id="ARBA00014772"/>
    </source>
</evidence>
<keyword evidence="11" id="KW-1185">Reference proteome</keyword>
<evidence type="ECO:0000256" key="8">
    <source>
        <dbReference type="ARBA" id="ARBA00047658"/>
    </source>
</evidence>
<dbReference type="EMBL" id="KV417531">
    <property type="protein sequence ID" value="KZP23598.1"/>
    <property type="molecule type" value="Genomic_DNA"/>
</dbReference>
<dbReference type="GO" id="GO:0097354">
    <property type="term" value="P:prenylation"/>
    <property type="evidence" value="ECO:0007669"/>
    <property type="project" value="UniProtKB-UniRule"/>
</dbReference>
<evidence type="ECO:0000256" key="7">
    <source>
        <dbReference type="ARBA" id="ARBA00031267"/>
    </source>
</evidence>
<keyword evidence="5 9" id="KW-0808">Transferase</keyword>
<evidence type="ECO:0000256" key="5">
    <source>
        <dbReference type="ARBA" id="ARBA00022679"/>
    </source>
</evidence>
<dbReference type="GO" id="GO:0005968">
    <property type="term" value="C:Rab-protein geranylgeranyltransferase complex"/>
    <property type="evidence" value="ECO:0007669"/>
    <property type="project" value="TreeGrafter"/>
</dbReference>
<evidence type="ECO:0000313" key="10">
    <source>
        <dbReference type="EMBL" id="KZP23598.1"/>
    </source>
</evidence>
<evidence type="ECO:0000256" key="9">
    <source>
        <dbReference type="RuleBase" id="RU367120"/>
    </source>
</evidence>
<dbReference type="Pfam" id="PF01239">
    <property type="entry name" value="PPTA"/>
    <property type="match status" value="5"/>
</dbReference>
<organism evidence="10 11">
    <name type="scientific">Athelia psychrophila</name>
    <dbReference type="NCBI Taxonomy" id="1759441"/>
    <lineage>
        <taxon>Eukaryota</taxon>
        <taxon>Fungi</taxon>
        <taxon>Dikarya</taxon>
        <taxon>Basidiomycota</taxon>
        <taxon>Agaricomycotina</taxon>
        <taxon>Agaricomycetes</taxon>
        <taxon>Agaricomycetidae</taxon>
        <taxon>Atheliales</taxon>
        <taxon>Atheliaceae</taxon>
        <taxon>Athelia</taxon>
    </lineage>
</organism>
<dbReference type="GO" id="GO:0004663">
    <property type="term" value="F:Rab geranylgeranyltransferase activity"/>
    <property type="evidence" value="ECO:0007669"/>
    <property type="project" value="UniProtKB-UniRule"/>
</dbReference>
<dbReference type="OrthoDB" id="1658at2759"/>
<dbReference type="EC" id="2.5.1.60" evidence="2 9"/>
<dbReference type="SUPFAM" id="SSF48439">
    <property type="entry name" value="Protein prenylyltransferase"/>
    <property type="match status" value="1"/>
</dbReference>
<evidence type="ECO:0000256" key="2">
    <source>
        <dbReference type="ARBA" id="ARBA00012656"/>
    </source>
</evidence>
<protein>
    <recommendedName>
        <fullName evidence="3 9">Geranylgeranyl transferase type-2 subunit alpha</fullName>
        <ecNumber evidence="2 9">2.5.1.60</ecNumber>
    </recommendedName>
    <alternativeName>
        <fullName evidence="7 9">Geranylgeranyl transferase type II subunit alpha</fullName>
    </alternativeName>
</protein>
<evidence type="ECO:0000313" key="11">
    <source>
        <dbReference type="Proteomes" id="UP000076532"/>
    </source>
</evidence>
<proteinExistence type="inferred from homology"/>
<evidence type="ECO:0000256" key="6">
    <source>
        <dbReference type="ARBA" id="ARBA00022737"/>
    </source>
</evidence>
<dbReference type="PANTHER" id="PTHR11129:SF2">
    <property type="entry name" value="GERANYLGERANYL TRANSFERASE TYPE-2 SUBUNIT ALPHA"/>
    <property type="match status" value="1"/>
</dbReference>
<dbReference type="FunFam" id="1.25.40.120:FF:000035">
    <property type="entry name" value="Geranylgeranyl transferase type-2 subunit alpha"/>
    <property type="match status" value="1"/>
</dbReference>
<dbReference type="PROSITE" id="PS51147">
    <property type="entry name" value="PFTA"/>
    <property type="match status" value="5"/>
</dbReference>
<dbReference type="STRING" id="436010.A0A166M3G3"/>
<dbReference type="Gene3D" id="1.25.40.120">
    <property type="entry name" value="Protein prenylyltransferase"/>
    <property type="match status" value="1"/>
</dbReference>
<dbReference type="PANTHER" id="PTHR11129">
    <property type="entry name" value="PROTEIN FARNESYLTRANSFERASE ALPHA SUBUNIT/RAB GERANYLGERANYL TRANSFERASE ALPHA SUBUNIT"/>
    <property type="match status" value="1"/>
</dbReference>
<reference evidence="10 11" key="1">
    <citation type="journal article" date="2016" name="Mol. Biol. Evol.">
        <title>Comparative Genomics of Early-Diverging Mushroom-Forming Fungi Provides Insights into the Origins of Lignocellulose Decay Capabilities.</title>
        <authorList>
            <person name="Nagy L.G."/>
            <person name="Riley R."/>
            <person name="Tritt A."/>
            <person name="Adam C."/>
            <person name="Daum C."/>
            <person name="Floudas D."/>
            <person name="Sun H."/>
            <person name="Yadav J.S."/>
            <person name="Pangilinan J."/>
            <person name="Larsson K.H."/>
            <person name="Matsuura K."/>
            <person name="Barry K."/>
            <person name="Labutti K."/>
            <person name="Kuo R."/>
            <person name="Ohm R.A."/>
            <person name="Bhattacharya S.S."/>
            <person name="Shirouzu T."/>
            <person name="Yoshinaga Y."/>
            <person name="Martin F.M."/>
            <person name="Grigoriev I.V."/>
            <person name="Hibbett D.S."/>
        </authorList>
    </citation>
    <scope>NUCLEOTIDE SEQUENCE [LARGE SCALE GENOMIC DNA]</scope>
    <source>
        <strain evidence="10 11">CBS 109695</strain>
    </source>
</reference>
<comment type="function">
    <text evidence="9">Catalyzes the transfer of a geranyl-geranyl moiety from geranyl-geranyl pyrophosphate to cysteines occuring in specific C-terminal amino acid sequences.</text>
</comment>
<evidence type="ECO:0000256" key="1">
    <source>
        <dbReference type="ARBA" id="ARBA00006734"/>
    </source>
</evidence>
<dbReference type="AlphaFoldDB" id="A0A166M3G3"/>
<dbReference type="Proteomes" id="UP000076532">
    <property type="component" value="Unassembled WGS sequence"/>
</dbReference>